<dbReference type="Proteomes" id="UP000756530">
    <property type="component" value="Unassembled WGS sequence"/>
</dbReference>
<gene>
    <name evidence="2" type="ORF">KJP28_06535</name>
</gene>
<comment type="caution">
    <text evidence="2">The sequence shown here is derived from an EMBL/GenBank/DDBJ whole genome shotgun (WGS) entry which is preliminary data.</text>
</comment>
<dbReference type="InterPro" id="IPR052514">
    <property type="entry name" value="SAM-dependent_MTase"/>
</dbReference>
<feature type="domain" description="Methyltransferase FkbM" evidence="1">
    <location>
        <begin position="51"/>
        <end position="185"/>
    </location>
</feature>
<evidence type="ECO:0000313" key="2">
    <source>
        <dbReference type="EMBL" id="MBV7378578.1"/>
    </source>
</evidence>
<dbReference type="PANTHER" id="PTHR34203:SF15">
    <property type="entry name" value="SLL1173 PROTEIN"/>
    <property type="match status" value="1"/>
</dbReference>
<keyword evidence="2" id="KW-0489">Methyltransferase</keyword>
<keyword evidence="3" id="KW-1185">Reference proteome</keyword>
<proteinExistence type="predicted"/>
<name>A0ABS6T012_9RHOB</name>
<dbReference type="GO" id="GO:0008168">
    <property type="term" value="F:methyltransferase activity"/>
    <property type="evidence" value="ECO:0007669"/>
    <property type="project" value="UniProtKB-KW"/>
</dbReference>
<evidence type="ECO:0000259" key="1">
    <source>
        <dbReference type="Pfam" id="PF05050"/>
    </source>
</evidence>
<dbReference type="EMBL" id="JAHUZE010000002">
    <property type="protein sequence ID" value="MBV7378578.1"/>
    <property type="molecule type" value="Genomic_DNA"/>
</dbReference>
<dbReference type="PANTHER" id="PTHR34203">
    <property type="entry name" value="METHYLTRANSFERASE, FKBM FAMILY PROTEIN"/>
    <property type="match status" value="1"/>
</dbReference>
<keyword evidence="2" id="KW-0808">Transferase</keyword>
<dbReference type="GO" id="GO:0032259">
    <property type="term" value="P:methylation"/>
    <property type="evidence" value="ECO:0007669"/>
    <property type="project" value="UniProtKB-KW"/>
</dbReference>
<evidence type="ECO:0000313" key="3">
    <source>
        <dbReference type="Proteomes" id="UP000756530"/>
    </source>
</evidence>
<organism evidence="2 3">
    <name type="scientific">Maritimibacter dapengensis</name>
    <dbReference type="NCBI Taxonomy" id="2836868"/>
    <lineage>
        <taxon>Bacteria</taxon>
        <taxon>Pseudomonadati</taxon>
        <taxon>Pseudomonadota</taxon>
        <taxon>Alphaproteobacteria</taxon>
        <taxon>Rhodobacterales</taxon>
        <taxon>Roseobacteraceae</taxon>
        <taxon>Maritimibacter</taxon>
    </lineage>
</organism>
<dbReference type="Pfam" id="PF05050">
    <property type="entry name" value="Methyltransf_21"/>
    <property type="match status" value="1"/>
</dbReference>
<sequence length="227" mass="24808">MAHFTIKDVKLRVPGKALSRQLREQLETGRYEWNEANAIERHVGEGDRVLDIGAGAGFISVLAGRAAGPENVVSVEANPVMMEALRHNLDQNGSAETTLLHGAVVADNFDEETVLFAARDAFWASSIADANTNPDKIVEVPALKLSELLEEHKPTIVSMDVEGGELELCQQAWPDSVRLLVMEIHSKVYGAAGIKAIFDGMSANNMTFMPWGTRGEVVVMQRVRKEA</sequence>
<accession>A0ABS6T012</accession>
<dbReference type="RefSeq" id="WP_218391773.1">
    <property type="nucleotide sequence ID" value="NZ_JAHUZE010000002.1"/>
</dbReference>
<dbReference type="CDD" id="cd02440">
    <property type="entry name" value="AdoMet_MTases"/>
    <property type="match status" value="1"/>
</dbReference>
<reference evidence="2 3" key="1">
    <citation type="submission" date="2021-05" db="EMBL/GenBank/DDBJ databases">
        <title>Culturable bacteria isolated from Daya Bay.</title>
        <authorList>
            <person name="Zheng W."/>
            <person name="Yu S."/>
            <person name="Huang Y."/>
        </authorList>
    </citation>
    <scope>NUCLEOTIDE SEQUENCE [LARGE SCALE GENOMIC DNA]</scope>
    <source>
        <strain evidence="2 3">DP4N28-5</strain>
    </source>
</reference>
<protein>
    <submittedName>
        <fullName evidence="2">FkbM family methyltransferase</fullName>
    </submittedName>
</protein>
<dbReference type="NCBIfam" id="TIGR01444">
    <property type="entry name" value="fkbM_fam"/>
    <property type="match status" value="1"/>
</dbReference>
<dbReference type="InterPro" id="IPR006342">
    <property type="entry name" value="FkbM_mtfrase"/>
</dbReference>